<dbReference type="AlphaFoldDB" id="A0A0F8X9R6"/>
<evidence type="ECO:0000256" key="1">
    <source>
        <dbReference type="ARBA" id="ARBA00022737"/>
    </source>
</evidence>
<evidence type="ECO:0000256" key="2">
    <source>
        <dbReference type="ARBA" id="ARBA00022803"/>
    </source>
</evidence>
<keyword evidence="3" id="KW-1133">Transmembrane helix</keyword>
<dbReference type="PANTHER" id="PTHR44227:SF3">
    <property type="entry name" value="PROTEIN O-MANNOSYL-TRANSFERASE TMTC4"/>
    <property type="match status" value="1"/>
</dbReference>
<protein>
    <submittedName>
        <fullName evidence="4">Uncharacterized protein</fullName>
    </submittedName>
</protein>
<name>A0A0F8X9R6_9ZZZZ</name>
<feature type="transmembrane region" description="Helical" evidence="3">
    <location>
        <begin position="92"/>
        <end position="110"/>
    </location>
</feature>
<keyword evidence="3" id="KW-0812">Transmembrane</keyword>
<accession>A0A0F8X9R6</accession>
<feature type="transmembrane region" description="Helical" evidence="3">
    <location>
        <begin position="62"/>
        <end position="80"/>
    </location>
</feature>
<keyword evidence="3" id="KW-0472">Membrane</keyword>
<dbReference type="PROSITE" id="PS50005">
    <property type="entry name" value="TPR"/>
    <property type="match status" value="4"/>
</dbReference>
<dbReference type="Pfam" id="PF13414">
    <property type="entry name" value="TPR_11"/>
    <property type="match status" value="1"/>
</dbReference>
<dbReference type="InterPro" id="IPR019734">
    <property type="entry name" value="TPR_rpt"/>
</dbReference>
<dbReference type="PROSITE" id="PS50293">
    <property type="entry name" value="TPR_REGION"/>
    <property type="match status" value="2"/>
</dbReference>
<dbReference type="EMBL" id="LAZR01064324">
    <property type="protein sequence ID" value="KKK57740.1"/>
    <property type="molecule type" value="Genomic_DNA"/>
</dbReference>
<keyword evidence="2" id="KW-0802">TPR repeat</keyword>
<dbReference type="SUPFAM" id="SSF48452">
    <property type="entry name" value="TPR-like"/>
    <property type="match status" value="1"/>
</dbReference>
<gene>
    <name evidence="4" type="ORF">LCGC14_3051430</name>
</gene>
<feature type="transmembrane region" description="Helical" evidence="3">
    <location>
        <begin position="37"/>
        <end position="56"/>
    </location>
</feature>
<reference evidence="4" key="1">
    <citation type="journal article" date="2015" name="Nature">
        <title>Complex archaea that bridge the gap between prokaryotes and eukaryotes.</title>
        <authorList>
            <person name="Spang A."/>
            <person name="Saw J.H."/>
            <person name="Jorgensen S.L."/>
            <person name="Zaremba-Niedzwiedzka K."/>
            <person name="Martijn J."/>
            <person name="Lind A.E."/>
            <person name="van Eijk R."/>
            <person name="Schleper C."/>
            <person name="Guy L."/>
            <person name="Ettema T.J."/>
        </authorList>
    </citation>
    <scope>NUCLEOTIDE SEQUENCE</scope>
</reference>
<feature type="non-terminal residue" evidence="4">
    <location>
        <position position="1"/>
    </location>
</feature>
<keyword evidence="1" id="KW-0677">Repeat</keyword>
<comment type="caution">
    <text evidence="4">The sequence shown here is derived from an EMBL/GenBank/DDBJ whole genome shotgun (WGS) entry which is preliminary data.</text>
</comment>
<dbReference type="SMART" id="SM00028">
    <property type="entry name" value="TPR"/>
    <property type="match status" value="4"/>
</dbReference>
<dbReference type="InterPro" id="IPR052346">
    <property type="entry name" value="O-mannosyl-transferase_TMTC"/>
</dbReference>
<organism evidence="4">
    <name type="scientific">marine sediment metagenome</name>
    <dbReference type="NCBI Taxonomy" id="412755"/>
    <lineage>
        <taxon>unclassified sequences</taxon>
        <taxon>metagenomes</taxon>
        <taxon>ecological metagenomes</taxon>
    </lineage>
</organism>
<dbReference type="Pfam" id="PF13424">
    <property type="entry name" value="TPR_12"/>
    <property type="match status" value="1"/>
</dbReference>
<sequence>HPASIYWWQVIGAFLLLSGVTFLAIRYLKKLPWLAVGWFWYLGTLVPVIGLVQVGTQAMADRYTYVPLIGLFIILAWGVPQLVDRWRHKTKLVFTILTTLFPILIATSWIQARYWQNSITLFRHTLDVTSANFVIQNNLGFELAFQSRTDDAIKHYKEALSINPDFEMAYINLGKALLSQGKLDESVNYYQNVLAIKPNYAGVHHNLGIMLLRRGEIDKAIFHFREALRIRYDYAEVYNSLGAAMAARGEIKKAIMYFKEALRIRPDLLTAEQNLNKLENKMALKSKVTLDFK</sequence>
<evidence type="ECO:0000313" key="4">
    <source>
        <dbReference type="EMBL" id="KKK57740.1"/>
    </source>
</evidence>
<dbReference type="Gene3D" id="1.25.40.10">
    <property type="entry name" value="Tetratricopeptide repeat domain"/>
    <property type="match status" value="2"/>
</dbReference>
<evidence type="ECO:0000256" key="3">
    <source>
        <dbReference type="SAM" id="Phobius"/>
    </source>
</evidence>
<dbReference type="PANTHER" id="PTHR44227">
    <property type="match status" value="1"/>
</dbReference>
<dbReference type="InterPro" id="IPR011990">
    <property type="entry name" value="TPR-like_helical_dom_sf"/>
</dbReference>
<proteinExistence type="predicted"/>
<feature type="transmembrane region" description="Helical" evidence="3">
    <location>
        <begin position="6"/>
        <end position="25"/>
    </location>
</feature>